<keyword evidence="2" id="KW-1185">Reference proteome</keyword>
<comment type="caution">
    <text evidence="1">The sequence shown here is derived from an EMBL/GenBank/DDBJ whole genome shotgun (WGS) entry which is preliminary data.</text>
</comment>
<gene>
    <name evidence="1" type="ORF">PsorP6_000198</name>
</gene>
<proteinExistence type="predicted"/>
<protein>
    <submittedName>
        <fullName evidence="1">Uncharacterized protein</fullName>
    </submittedName>
</protein>
<organism evidence="1 2">
    <name type="scientific">Peronosclerospora sorghi</name>
    <dbReference type="NCBI Taxonomy" id="230839"/>
    <lineage>
        <taxon>Eukaryota</taxon>
        <taxon>Sar</taxon>
        <taxon>Stramenopiles</taxon>
        <taxon>Oomycota</taxon>
        <taxon>Peronosporomycetes</taxon>
        <taxon>Peronosporales</taxon>
        <taxon>Peronosporaceae</taxon>
        <taxon>Peronosclerospora</taxon>
    </lineage>
</organism>
<name>A0ACC0WT43_9STRA</name>
<sequence>MENRLTTTRPTNGDLQHPRIGGVASGNDSDNDKIYYGFGVFMGMPLSDLKMLMEDFMEQQARTSRPAPATGISDDHTHRMEHNERSYDHQRNDHMASLHSQQQQQHPSSPKGYECQRGDREYPSATYDQGPQSGEQGGEEDDNSDGSDESGNKSHSLNFILH</sequence>
<evidence type="ECO:0000313" key="1">
    <source>
        <dbReference type="EMBL" id="KAI9922044.1"/>
    </source>
</evidence>
<evidence type="ECO:0000313" key="2">
    <source>
        <dbReference type="Proteomes" id="UP001163321"/>
    </source>
</evidence>
<reference evidence="1 2" key="1">
    <citation type="journal article" date="2022" name="bioRxiv">
        <title>The genome of the oomycete Peronosclerospora sorghi, a cosmopolitan pathogen of maize and sorghum, is inflated with dispersed pseudogenes.</title>
        <authorList>
            <person name="Fletcher K."/>
            <person name="Martin F."/>
            <person name="Isakeit T."/>
            <person name="Cavanaugh K."/>
            <person name="Magill C."/>
            <person name="Michelmore R."/>
        </authorList>
    </citation>
    <scope>NUCLEOTIDE SEQUENCE [LARGE SCALE GENOMIC DNA]</scope>
    <source>
        <strain evidence="1">P6</strain>
    </source>
</reference>
<dbReference type="Proteomes" id="UP001163321">
    <property type="component" value="Chromosome 1"/>
</dbReference>
<accession>A0ACC0WT43</accession>
<dbReference type="EMBL" id="CM047580">
    <property type="protein sequence ID" value="KAI9922044.1"/>
    <property type="molecule type" value="Genomic_DNA"/>
</dbReference>